<dbReference type="PANTHER" id="PTHR13950:SF9">
    <property type="entry name" value="RABCONNECTIN-3A"/>
    <property type="match status" value="1"/>
</dbReference>
<protein>
    <recommendedName>
        <fullName evidence="1">RAVE complex protein Rav1 C-terminal domain-containing protein</fullName>
    </recommendedName>
</protein>
<dbReference type="AlphaFoldDB" id="A0A9Q3PV82"/>
<evidence type="ECO:0000313" key="3">
    <source>
        <dbReference type="Proteomes" id="UP000765509"/>
    </source>
</evidence>
<reference evidence="2" key="1">
    <citation type="submission" date="2021-03" db="EMBL/GenBank/DDBJ databases">
        <title>Draft genome sequence of rust myrtle Austropuccinia psidii MF-1, a brazilian biotype.</title>
        <authorList>
            <person name="Quecine M.C."/>
            <person name="Pachon D.M.R."/>
            <person name="Bonatelli M.L."/>
            <person name="Correr F.H."/>
            <person name="Franceschini L.M."/>
            <person name="Leite T.F."/>
            <person name="Margarido G.R.A."/>
            <person name="Almeida C.A."/>
            <person name="Ferrarezi J.A."/>
            <person name="Labate C.A."/>
        </authorList>
    </citation>
    <scope>NUCLEOTIDE SEQUENCE</scope>
    <source>
        <strain evidence="2">MF-1</strain>
    </source>
</reference>
<sequence length="138" mass="16009">MGVLFAQLCTCQHLLAQETMSLLKSYSFKQTGVGPQLSWNTARVIGLFLWLNSKEHIQLHLETIAQSEYVGGDHYIKNGLWRVAYSHPDRPHMLKFLQNNFSEPRWKNAAQKNAFALISQQHFFERKLRFCSILFPIG</sequence>
<dbReference type="EMBL" id="AVOT02094191">
    <property type="protein sequence ID" value="MBW0574430.1"/>
    <property type="molecule type" value="Genomic_DNA"/>
</dbReference>
<organism evidence="2 3">
    <name type="scientific">Austropuccinia psidii MF-1</name>
    <dbReference type="NCBI Taxonomy" id="1389203"/>
    <lineage>
        <taxon>Eukaryota</taxon>
        <taxon>Fungi</taxon>
        <taxon>Dikarya</taxon>
        <taxon>Basidiomycota</taxon>
        <taxon>Pucciniomycotina</taxon>
        <taxon>Pucciniomycetes</taxon>
        <taxon>Pucciniales</taxon>
        <taxon>Sphaerophragmiaceae</taxon>
        <taxon>Austropuccinia</taxon>
    </lineage>
</organism>
<gene>
    <name evidence="2" type="ORF">O181_114145</name>
</gene>
<name>A0A9Q3PV82_9BASI</name>
<evidence type="ECO:0000313" key="2">
    <source>
        <dbReference type="EMBL" id="MBW0574430.1"/>
    </source>
</evidence>
<comment type="caution">
    <text evidence="2">The sequence shown here is derived from an EMBL/GenBank/DDBJ whole genome shotgun (WGS) entry which is preliminary data.</text>
</comment>
<dbReference type="PANTHER" id="PTHR13950">
    <property type="entry name" value="RABCONNECTIN-RELATED"/>
    <property type="match status" value="1"/>
</dbReference>
<dbReference type="InterPro" id="IPR052208">
    <property type="entry name" value="DmX-like/RAVE_component"/>
</dbReference>
<dbReference type="GO" id="GO:0007035">
    <property type="term" value="P:vacuolar acidification"/>
    <property type="evidence" value="ECO:0007669"/>
    <property type="project" value="TreeGrafter"/>
</dbReference>
<dbReference type="Proteomes" id="UP000765509">
    <property type="component" value="Unassembled WGS sequence"/>
</dbReference>
<keyword evidence="3" id="KW-1185">Reference proteome</keyword>
<dbReference type="Pfam" id="PF12234">
    <property type="entry name" value="Rav1p_C"/>
    <property type="match status" value="1"/>
</dbReference>
<dbReference type="OrthoDB" id="342131at2759"/>
<proteinExistence type="predicted"/>
<dbReference type="InterPro" id="IPR022033">
    <property type="entry name" value="Rav1p_C"/>
</dbReference>
<evidence type="ECO:0000259" key="1">
    <source>
        <dbReference type="Pfam" id="PF12234"/>
    </source>
</evidence>
<dbReference type="GO" id="GO:0043291">
    <property type="term" value="C:RAVE complex"/>
    <property type="evidence" value="ECO:0007669"/>
    <property type="project" value="TreeGrafter"/>
</dbReference>
<feature type="domain" description="RAVE complex protein Rav1 C-terminal" evidence="1">
    <location>
        <begin position="32"/>
        <end position="124"/>
    </location>
</feature>
<accession>A0A9Q3PV82</accession>